<dbReference type="CDD" id="cd17546">
    <property type="entry name" value="REC_hyHK_CKI1_RcsC-like"/>
    <property type="match status" value="1"/>
</dbReference>
<dbReference type="PANTHER" id="PTHR45339">
    <property type="entry name" value="HYBRID SIGNAL TRANSDUCTION HISTIDINE KINASE J"/>
    <property type="match status" value="1"/>
</dbReference>
<dbReference type="PANTHER" id="PTHR45339:SF3">
    <property type="entry name" value="HISTIDINE KINASE"/>
    <property type="match status" value="1"/>
</dbReference>
<dbReference type="InterPro" id="IPR011006">
    <property type="entry name" value="CheY-like_superfamily"/>
</dbReference>
<evidence type="ECO:0000313" key="4">
    <source>
        <dbReference type="EMBL" id="QEH31593.1"/>
    </source>
</evidence>
<dbReference type="SUPFAM" id="SSF52172">
    <property type="entry name" value="CheY-like"/>
    <property type="match status" value="1"/>
</dbReference>
<keyword evidence="1 2" id="KW-0597">Phosphoprotein</keyword>
<dbReference type="Gene3D" id="3.40.50.2300">
    <property type="match status" value="1"/>
</dbReference>
<dbReference type="PROSITE" id="PS50110">
    <property type="entry name" value="RESPONSE_REGULATORY"/>
    <property type="match status" value="1"/>
</dbReference>
<dbReference type="EC" id="2.7.13.3" evidence="4"/>
<dbReference type="Pfam" id="PF00072">
    <property type="entry name" value="Response_reg"/>
    <property type="match status" value="1"/>
</dbReference>
<feature type="modified residue" description="4-aspartylphosphate" evidence="2">
    <location>
        <position position="76"/>
    </location>
</feature>
<sequence>MRRALEEEPMMPVQIRPGQAEVHPPLRILLADDNKLLRASIRALLRGLGHSVEAVSNGREAVESAAREEFDVVLLDVQMPEMGGLEAARALRRQAGGHRPRIVGLSAEGVEHGAYSVAGMDAFLVKPIRLADLIGITARRISPP</sequence>
<dbReference type="KEGG" id="agv:OJF2_00580"/>
<reference evidence="4 5" key="1">
    <citation type="submission" date="2019-08" db="EMBL/GenBank/DDBJ databases">
        <title>Deep-cultivation of Planctomycetes and their phenomic and genomic characterization uncovers novel biology.</title>
        <authorList>
            <person name="Wiegand S."/>
            <person name="Jogler M."/>
            <person name="Boedeker C."/>
            <person name="Pinto D."/>
            <person name="Vollmers J."/>
            <person name="Rivas-Marin E."/>
            <person name="Kohn T."/>
            <person name="Peeters S.H."/>
            <person name="Heuer A."/>
            <person name="Rast P."/>
            <person name="Oberbeckmann S."/>
            <person name="Bunk B."/>
            <person name="Jeske O."/>
            <person name="Meyerdierks A."/>
            <person name="Storesund J.E."/>
            <person name="Kallscheuer N."/>
            <person name="Luecker S."/>
            <person name="Lage O.M."/>
            <person name="Pohl T."/>
            <person name="Merkel B.J."/>
            <person name="Hornburger P."/>
            <person name="Mueller R.-W."/>
            <person name="Bruemmer F."/>
            <person name="Labrenz M."/>
            <person name="Spormann A.M."/>
            <person name="Op den Camp H."/>
            <person name="Overmann J."/>
            <person name="Amann R."/>
            <person name="Jetten M.S.M."/>
            <person name="Mascher T."/>
            <person name="Medema M.H."/>
            <person name="Devos D.P."/>
            <person name="Kaster A.-K."/>
            <person name="Ovreas L."/>
            <person name="Rohde M."/>
            <person name="Galperin M.Y."/>
            <person name="Jogler C."/>
        </authorList>
    </citation>
    <scope>NUCLEOTIDE SEQUENCE [LARGE SCALE GENOMIC DNA]</scope>
    <source>
        <strain evidence="4 5">OJF2</strain>
    </source>
</reference>
<evidence type="ECO:0000256" key="1">
    <source>
        <dbReference type="ARBA" id="ARBA00022553"/>
    </source>
</evidence>
<evidence type="ECO:0000256" key="2">
    <source>
        <dbReference type="PROSITE-ProRule" id="PRU00169"/>
    </source>
</evidence>
<feature type="domain" description="Response regulatory" evidence="3">
    <location>
        <begin position="27"/>
        <end position="141"/>
    </location>
</feature>
<evidence type="ECO:0000259" key="3">
    <source>
        <dbReference type="PROSITE" id="PS50110"/>
    </source>
</evidence>
<dbReference type="AlphaFoldDB" id="A0A5B9VT99"/>
<dbReference type="SMART" id="SM00448">
    <property type="entry name" value="REC"/>
    <property type="match status" value="1"/>
</dbReference>
<keyword evidence="5" id="KW-1185">Reference proteome</keyword>
<dbReference type="Proteomes" id="UP000324233">
    <property type="component" value="Chromosome"/>
</dbReference>
<organism evidence="4 5">
    <name type="scientific">Aquisphaera giovannonii</name>
    <dbReference type="NCBI Taxonomy" id="406548"/>
    <lineage>
        <taxon>Bacteria</taxon>
        <taxon>Pseudomonadati</taxon>
        <taxon>Planctomycetota</taxon>
        <taxon>Planctomycetia</taxon>
        <taxon>Isosphaerales</taxon>
        <taxon>Isosphaeraceae</taxon>
        <taxon>Aquisphaera</taxon>
    </lineage>
</organism>
<keyword evidence="4" id="KW-0808">Transferase</keyword>
<dbReference type="GO" id="GO:0000160">
    <property type="term" value="P:phosphorelay signal transduction system"/>
    <property type="evidence" value="ECO:0007669"/>
    <property type="project" value="InterPro"/>
</dbReference>
<accession>A0A5B9VT99</accession>
<proteinExistence type="predicted"/>
<gene>
    <name evidence="4" type="primary">frzE_1</name>
    <name evidence="4" type="ORF">OJF2_00580</name>
</gene>
<dbReference type="EMBL" id="CP042997">
    <property type="protein sequence ID" value="QEH31593.1"/>
    <property type="molecule type" value="Genomic_DNA"/>
</dbReference>
<dbReference type="GO" id="GO:0004673">
    <property type="term" value="F:protein histidine kinase activity"/>
    <property type="evidence" value="ECO:0007669"/>
    <property type="project" value="UniProtKB-EC"/>
</dbReference>
<dbReference type="InterPro" id="IPR001789">
    <property type="entry name" value="Sig_transdc_resp-reg_receiver"/>
</dbReference>
<protein>
    <submittedName>
        <fullName evidence="4">Gliding motility regulatory protein</fullName>
        <ecNumber evidence="4">2.7.13.3</ecNumber>
    </submittedName>
</protein>
<name>A0A5B9VT99_9BACT</name>
<evidence type="ECO:0000313" key="5">
    <source>
        <dbReference type="Proteomes" id="UP000324233"/>
    </source>
</evidence>